<evidence type="ECO:0000256" key="1">
    <source>
        <dbReference type="ARBA" id="ARBA00001946"/>
    </source>
</evidence>
<dbReference type="GO" id="GO:0034587">
    <property type="term" value="P:piRNA processing"/>
    <property type="evidence" value="ECO:0007669"/>
    <property type="project" value="TreeGrafter"/>
</dbReference>
<evidence type="ECO:0000256" key="7">
    <source>
        <dbReference type="ARBA" id="ARBA00022723"/>
    </source>
</evidence>
<evidence type="ECO:0000256" key="11">
    <source>
        <dbReference type="ARBA" id="ARBA00035025"/>
    </source>
</evidence>
<dbReference type="GO" id="GO:0030422">
    <property type="term" value="P:siRNA processing"/>
    <property type="evidence" value="ECO:0007669"/>
    <property type="project" value="TreeGrafter"/>
</dbReference>
<evidence type="ECO:0000313" key="14">
    <source>
        <dbReference type="EMBL" id="KAK8758335.1"/>
    </source>
</evidence>
<dbReference type="GO" id="GO:0005737">
    <property type="term" value="C:cytoplasm"/>
    <property type="evidence" value="ECO:0007669"/>
    <property type="project" value="TreeGrafter"/>
</dbReference>
<evidence type="ECO:0000256" key="3">
    <source>
        <dbReference type="ARBA" id="ARBA00021330"/>
    </source>
</evidence>
<keyword evidence="7" id="KW-0479">Metal-binding</keyword>
<evidence type="ECO:0000256" key="8">
    <source>
        <dbReference type="ARBA" id="ARBA00022842"/>
    </source>
</evidence>
<dbReference type="Pfam" id="PF13489">
    <property type="entry name" value="Methyltransf_23"/>
    <property type="match status" value="1"/>
</dbReference>
<keyword evidence="9" id="KW-0694">RNA-binding</keyword>
<dbReference type="InterPro" id="IPR026610">
    <property type="entry name" value="Hen1"/>
</dbReference>
<evidence type="ECO:0000256" key="4">
    <source>
        <dbReference type="ARBA" id="ARBA00022603"/>
    </source>
</evidence>
<feature type="region of interest" description="Disordered" evidence="13">
    <location>
        <begin position="243"/>
        <end position="266"/>
    </location>
</feature>
<evidence type="ECO:0000256" key="10">
    <source>
        <dbReference type="ARBA" id="ARBA00023158"/>
    </source>
</evidence>
<dbReference type="Proteomes" id="UP001321473">
    <property type="component" value="Unassembled WGS sequence"/>
</dbReference>
<dbReference type="EMBL" id="JARKHS020034225">
    <property type="protein sequence ID" value="KAK8758335.1"/>
    <property type="molecule type" value="Genomic_DNA"/>
</dbReference>
<accession>A0AAQ4D795</accession>
<dbReference type="InterPro" id="IPR029063">
    <property type="entry name" value="SAM-dependent_MTases_sf"/>
</dbReference>
<comment type="catalytic activity">
    <reaction evidence="12">
        <text>small RNA 3'-end nucleotide + S-adenosyl-L-methionine = small RNA 3'-end 2'-O-methylnucleotide + S-adenosyl-L-homocysteine + H(+)</text>
        <dbReference type="Rhea" id="RHEA:37887"/>
        <dbReference type="Rhea" id="RHEA-COMP:10415"/>
        <dbReference type="Rhea" id="RHEA-COMP:10416"/>
        <dbReference type="ChEBI" id="CHEBI:15378"/>
        <dbReference type="ChEBI" id="CHEBI:57856"/>
        <dbReference type="ChEBI" id="CHEBI:59789"/>
        <dbReference type="ChEBI" id="CHEBI:74896"/>
        <dbReference type="ChEBI" id="CHEBI:74898"/>
        <dbReference type="EC" id="2.1.1.386"/>
    </reaction>
</comment>
<keyword evidence="5" id="KW-0808">Transferase</keyword>
<evidence type="ECO:0000313" key="15">
    <source>
        <dbReference type="Proteomes" id="UP001321473"/>
    </source>
</evidence>
<dbReference type="GO" id="GO:0090486">
    <property type="term" value="F:small RNA 2'-O-methyltransferase activity"/>
    <property type="evidence" value="ECO:0007669"/>
    <property type="project" value="UniProtKB-EC"/>
</dbReference>
<dbReference type="GO" id="GO:0003723">
    <property type="term" value="F:RNA binding"/>
    <property type="evidence" value="ECO:0007669"/>
    <property type="project" value="UniProtKB-KW"/>
</dbReference>
<evidence type="ECO:0000256" key="12">
    <source>
        <dbReference type="ARBA" id="ARBA00048418"/>
    </source>
</evidence>
<dbReference type="GO" id="GO:0005634">
    <property type="term" value="C:nucleus"/>
    <property type="evidence" value="ECO:0007669"/>
    <property type="project" value="TreeGrafter"/>
</dbReference>
<comment type="cofactor">
    <cofactor evidence="1">
        <name>Mg(2+)</name>
        <dbReference type="ChEBI" id="CHEBI:18420"/>
    </cofactor>
</comment>
<dbReference type="AlphaFoldDB" id="A0AAQ4D795"/>
<keyword evidence="10" id="KW-0943">RNA-mediated gene silencing</keyword>
<dbReference type="EC" id="2.1.1.386" evidence="11"/>
<name>A0AAQ4D795_AMBAM</name>
<comment type="similarity">
    <text evidence="2">Belongs to the methyltransferase superfamily. HEN1 family.</text>
</comment>
<evidence type="ECO:0000256" key="5">
    <source>
        <dbReference type="ARBA" id="ARBA00022679"/>
    </source>
</evidence>
<evidence type="ECO:0000256" key="13">
    <source>
        <dbReference type="SAM" id="MobiDB-lite"/>
    </source>
</evidence>
<dbReference type="SUPFAM" id="SSF53335">
    <property type="entry name" value="S-adenosyl-L-methionine-dependent methyltransferases"/>
    <property type="match status" value="1"/>
</dbReference>
<dbReference type="Gene3D" id="3.40.50.150">
    <property type="entry name" value="Vaccinia Virus protein VP39"/>
    <property type="match status" value="1"/>
</dbReference>
<keyword evidence="8" id="KW-0460">Magnesium</keyword>
<organism evidence="14 15">
    <name type="scientific">Amblyomma americanum</name>
    <name type="common">Lone star tick</name>
    <dbReference type="NCBI Taxonomy" id="6943"/>
    <lineage>
        <taxon>Eukaryota</taxon>
        <taxon>Metazoa</taxon>
        <taxon>Ecdysozoa</taxon>
        <taxon>Arthropoda</taxon>
        <taxon>Chelicerata</taxon>
        <taxon>Arachnida</taxon>
        <taxon>Acari</taxon>
        <taxon>Parasitiformes</taxon>
        <taxon>Ixodida</taxon>
        <taxon>Ixodoidea</taxon>
        <taxon>Ixodidae</taxon>
        <taxon>Amblyomminae</taxon>
        <taxon>Amblyomma</taxon>
    </lineage>
</organism>
<evidence type="ECO:0000256" key="6">
    <source>
        <dbReference type="ARBA" id="ARBA00022691"/>
    </source>
</evidence>
<dbReference type="GO" id="GO:0001510">
    <property type="term" value="P:RNA methylation"/>
    <property type="evidence" value="ECO:0007669"/>
    <property type="project" value="InterPro"/>
</dbReference>
<protein>
    <recommendedName>
        <fullName evidence="3">Small RNA 2'-O-methyltransferase</fullName>
        <ecNumber evidence="11">2.1.1.386</ecNumber>
    </recommendedName>
</protein>
<dbReference type="PANTHER" id="PTHR21404:SF3">
    <property type="entry name" value="SMALL RNA 2'-O-METHYLTRANSFERASE"/>
    <property type="match status" value="1"/>
</dbReference>
<sequence length="266" mass="30513">MADFTDAKGDVGQKMSAEIEECSVIKFDPPVSIQRYKEVCKILSQDVTIEKVVDFGCSNGQFFKHVKHIQHLRQFAGVDISYSVLEDAFQVARPLAWECIYKRDRKLSVQLLRGSVSSHDSRLAGFDAVTCIELIEHLNEKDLEGMPETIFGFIRPKVAVITTPNRDFNVVFPERQGMRHWDHKFEWSRAEFEQWCSKVLDRYPSYTVQYSGVGDAPSEKYQGIGHCSQIATFFKRSHQCTEEESQASSLQPYELLFETSHPGKEE</sequence>
<reference evidence="14 15" key="1">
    <citation type="journal article" date="2023" name="Arcadia Sci">
        <title>De novo assembly of a long-read Amblyomma americanum tick genome.</title>
        <authorList>
            <person name="Chou S."/>
            <person name="Poskanzer K.E."/>
            <person name="Rollins M."/>
            <person name="Thuy-Boun P.S."/>
        </authorList>
    </citation>
    <scope>NUCLEOTIDE SEQUENCE [LARGE SCALE GENOMIC DNA]</scope>
    <source>
        <strain evidence="14">F_SG_1</strain>
        <tissue evidence="14">Salivary glands</tissue>
    </source>
</reference>
<dbReference type="GO" id="GO:0046872">
    <property type="term" value="F:metal ion binding"/>
    <property type="evidence" value="ECO:0007669"/>
    <property type="project" value="UniProtKB-KW"/>
</dbReference>
<proteinExistence type="inferred from homology"/>
<evidence type="ECO:0000256" key="9">
    <source>
        <dbReference type="ARBA" id="ARBA00022884"/>
    </source>
</evidence>
<keyword evidence="6" id="KW-0949">S-adenosyl-L-methionine</keyword>
<gene>
    <name evidence="14" type="ORF">V5799_004028</name>
</gene>
<keyword evidence="15" id="KW-1185">Reference proteome</keyword>
<evidence type="ECO:0000256" key="2">
    <source>
        <dbReference type="ARBA" id="ARBA00009026"/>
    </source>
</evidence>
<dbReference type="PANTHER" id="PTHR21404">
    <property type="entry name" value="HEN1"/>
    <property type="match status" value="1"/>
</dbReference>
<keyword evidence="4" id="KW-0489">Methyltransferase</keyword>
<comment type="caution">
    <text evidence="14">The sequence shown here is derived from an EMBL/GenBank/DDBJ whole genome shotgun (WGS) entry which is preliminary data.</text>
</comment>